<protein>
    <submittedName>
        <fullName evidence="2">Caspase family protein</fullName>
    </submittedName>
</protein>
<dbReference type="InterPro" id="IPR011600">
    <property type="entry name" value="Pept_C14_caspase"/>
</dbReference>
<dbReference type="EMBL" id="JACSIT010000050">
    <property type="protein sequence ID" value="MBC6993111.1"/>
    <property type="molecule type" value="Genomic_DNA"/>
</dbReference>
<dbReference type="SUPFAM" id="SSF82171">
    <property type="entry name" value="DPP6 N-terminal domain-like"/>
    <property type="match status" value="1"/>
</dbReference>
<accession>A0A923PI40</accession>
<dbReference type="Proteomes" id="UP000650081">
    <property type="component" value="Unassembled WGS sequence"/>
</dbReference>
<dbReference type="Gene3D" id="2.130.10.10">
    <property type="entry name" value="YVTN repeat-like/Quinoprotein amine dehydrogenase"/>
    <property type="match status" value="2"/>
</dbReference>
<sequence>MKLSGFRLPLLLFFVWALAQVPGFGQGATLVIPSGHGLPVREVLLSPAGKIVATAGNDYLLKLRTYPAGKELLNLPVQRQFKDIDFARNDRFLAYLTHQQFGLINAEKGTVAWAIDYTKAERLAFSPTEDRLYLAQMATCQTGAPRGNDTIRLRYLDYLMPSPKILVHRNILVDVGNFGSVDLMSLSPDGKYLLVAGTQKQALLFDLSSTAPAQLLTGARKFLPNGNILYCQASSATALHFAAKTPQGSLVWERTADYGETIFLTGYQGMISADATSVFISVGSKFLTELQTATGILLRSGRVESIEKPFAVAVADGETLLLGGLDEDTGISRLSRRDHRVVGQLGPRLVAERFVDAVGKQRGLVLAGAQGLNYWTSLYDRSVINLPLLPQGRRLQAAGSPDGNYLVTYGPDQSSLLASGGILYLRSASILGQTRTLKTQIEQPHQLEFSPDSRHLLVGGVGGLDVFAVADGRLVFSQKFSSARFNALNAFFTVSYTAGPSAAFSPDGKELVYLLPRASGNSLPERTLTRATLDGGAVKWQRQVRGVAVRWPTAATVVLTEDAPLAHQRLNAADGSPAGAALRVAGDIPSGRIFETSPNGRYQAVLAKDIPRLDLIDLNKGQLLATLRDFTYRVDDVSFFHDDFLVTTDMAGKMKLWDARSGKLLADFLFFQDDNDWAVLSPEGFFDGSEGALAKAYYRTGNTFAPLEQYYANFYVPGLLGSLLQRAPIAPAAAPISTLNPPPKVTFTLATDTRNLYTEDEANDEKIPRFELSSPEVRITVRAEAPNDVVKEIRLFHNGKILGEGSRNLVVEEDVQQGNTAERTYRFRLLPGENRIRVLALNSQLTESKPSEFIANYTSAVPETNDGRPVLFLLVAGINSYRNSNYDLSYAQPDAEAFHTAIRAGAAGIVERIEDYYLLNQDATREKLLAAFADIRAKARPQDLLVFYYAGHGEMPYGAEGDFYLVLHGVTNIFADGTGSARAQGLSASELRELSGGILAQKQVYLLDACKSAGALQQLTRGVAEEKAIAQLARATGTHWITAAGSTQEAHELAELGHGLFTYAMLAALNGAADGVKDGRITVSELKAYLSDQVPELAQRYRGAAQYPNTFGKGQDFPLVLVRKR</sequence>
<dbReference type="Pfam" id="PF00656">
    <property type="entry name" value="Peptidase_C14"/>
    <property type="match status" value="1"/>
</dbReference>
<feature type="domain" description="Peptidase C14 caspase" evidence="1">
    <location>
        <begin position="874"/>
        <end position="1086"/>
    </location>
</feature>
<proteinExistence type="predicted"/>
<dbReference type="Gene3D" id="3.40.50.1460">
    <property type="match status" value="1"/>
</dbReference>
<dbReference type="SUPFAM" id="SSF52129">
    <property type="entry name" value="Caspase-like"/>
    <property type="match status" value="1"/>
</dbReference>
<dbReference type="AlphaFoldDB" id="A0A923PI40"/>
<dbReference type="SUPFAM" id="SSF50998">
    <property type="entry name" value="Quinoprotein alcohol dehydrogenase-like"/>
    <property type="match status" value="1"/>
</dbReference>
<dbReference type="GO" id="GO:0004197">
    <property type="term" value="F:cysteine-type endopeptidase activity"/>
    <property type="evidence" value="ECO:0007669"/>
    <property type="project" value="InterPro"/>
</dbReference>
<gene>
    <name evidence="2" type="ORF">H9S92_02965</name>
</gene>
<evidence type="ECO:0000313" key="3">
    <source>
        <dbReference type="Proteomes" id="UP000650081"/>
    </source>
</evidence>
<name>A0A923PI40_9BACT</name>
<dbReference type="PANTHER" id="PTHR19879:SF9">
    <property type="entry name" value="TRANSCRIPTION INITIATION FACTOR TFIID SUBUNIT 5"/>
    <property type="match status" value="1"/>
</dbReference>
<evidence type="ECO:0000259" key="1">
    <source>
        <dbReference type="Pfam" id="PF00656"/>
    </source>
</evidence>
<dbReference type="PANTHER" id="PTHR19879">
    <property type="entry name" value="TRANSCRIPTION INITIATION FACTOR TFIID"/>
    <property type="match status" value="1"/>
</dbReference>
<dbReference type="GO" id="GO:0006508">
    <property type="term" value="P:proteolysis"/>
    <property type="evidence" value="ECO:0007669"/>
    <property type="project" value="InterPro"/>
</dbReference>
<evidence type="ECO:0000313" key="2">
    <source>
        <dbReference type="EMBL" id="MBC6993111.1"/>
    </source>
</evidence>
<dbReference type="InterPro" id="IPR001680">
    <property type="entry name" value="WD40_rpt"/>
</dbReference>
<organism evidence="2 3">
    <name type="scientific">Neolewinella lacunae</name>
    <dbReference type="NCBI Taxonomy" id="1517758"/>
    <lineage>
        <taxon>Bacteria</taxon>
        <taxon>Pseudomonadati</taxon>
        <taxon>Bacteroidota</taxon>
        <taxon>Saprospiria</taxon>
        <taxon>Saprospirales</taxon>
        <taxon>Lewinellaceae</taxon>
        <taxon>Neolewinella</taxon>
    </lineage>
</organism>
<dbReference type="RefSeq" id="WP_187465233.1">
    <property type="nucleotide sequence ID" value="NZ_JACSIT010000050.1"/>
</dbReference>
<dbReference type="InterPro" id="IPR029030">
    <property type="entry name" value="Caspase-like_dom_sf"/>
</dbReference>
<keyword evidence="3" id="KW-1185">Reference proteome</keyword>
<comment type="caution">
    <text evidence="2">The sequence shown here is derived from an EMBL/GenBank/DDBJ whole genome shotgun (WGS) entry which is preliminary data.</text>
</comment>
<dbReference type="SMART" id="SM00320">
    <property type="entry name" value="WD40"/>
    <property type="match status" value="4"/>
</dbReference>
<dbReference type="InterPro" id="IPR015943">
    <property type="entry name" value="WD40/YVTN_repeat-like_dom_sf"/>
</dbReference>
<dbReference type="InterPro" id="IPR011047">
    <property type="entry name" value="Quinoprotein_ADH-like_sf"/>
</dbReference>
<reference evidence="2" key="1">
    <citation type="submission" date="2020-08" db="EMBL/GenBank/DDBJ databases">
        <title>Lewinella bacteria from marine environments.</title>
        <authorList>
            <person name="Zhong Y."/>
        </authorList>
    </citation>
    <scope>NUCLEOTIDE SEQUENCE</scope>
    <source>
        <strain evidence="2">KCTC 42187</strain>
    </source>
</reference>